<dbReference type="Proteomes" id="UP000472263">
    <property type="component" value="Chromosome 1"/>
</dbReference>
<evidence type="ECO:0000256" key="4">
    <source>
        <dbReference type="ARBA" id="ARBA00023136"/>
    </source>
</evidence>
<gene>
    <name evidence="10" type="primary">LOC115373823</name>
</gene>
<feature type="signal peptide" evidence="8">
    <location>
        <begin position="1"/>
        <end position="19"/>
    </location>
</feature>
<dbReference type="PROSITE" id="PS50835">
    <property type="entry name" value="IG_LIKE"/>
    <property type="match status" value="2"/>
</dbReference>
<dbReference type="PANTHER" id="PTHR10075:SF100">
    <property type="entry name" value="FASCICLIN-2"/>
    <property type="match status" value="1"/>
</dbReference>
<evidence type="ECO:0000256" key="5">
    <source>
        <dbReference type="ARBA" id="ARBA00023157"/>
    </source>
</evidence>
<evidence type="ECO:0000313" key="11">
    <source>
        <dbReference type="Proteomes" id="UP000472263"/>
    </source>
</evidence>
<feature type="chain" id="PRO_5025490999" description="Ig-like domain-containing protein" evidence="8">
    <location>
        <begin position="20"/>
        <end position="174"/>
    </location>
</feature>
<accession>A0A668ACP9</accession>
<keyword evidence="4" id="KW-0472">Membrane</keyword>
<protein>
    <recommendedName>
        <fullName evidence="9">Ig-like domain-containing protein</fullName>
    </recommendedName>
</protein>
<dbReference type="Ensembl" id="ENSMMDT00005049925.1">
    <property type="protein sequence ID" value="ENSMMDP00005048968.1"/>
    <property type="gene ID" value="ENSMMDG00005022265.1"/>
</dbReference>
<dbReference type="InterPro" id="IPR003598">
    <property type="entry name" value="Ig_sub2"/>
</dbReference>
<evidence type="ECO:0000259" key="9">
    <source>
        <dbReference type="PROSITE" id="PS50835"/>
    </source>
</evidence>
<dbReference type="GO" id="GO:0070593">
    <property type="term" value="P:dendrite self-avoidance"/>
    <property type="evidence" value="ECO:0007669"/>
    <property type="project" value="TreeGrafter"/>
</dbReference>
<name>A0A668ACP9_9TELE</name>
<dbReference type="InterPro" id="IPR003599">
    <property type="entry name" value="Ig_sub"/>
</dbReference>
<dbReference type="GeneTree" id="ENSGT00940000156511"/>
<dbReference type="InterPro" id="IPR036179">
    <property type="entry name" value="Ig-like_dom_sf"/>
</dbReference>
<dbReference type="FunFam" id="2.60.40.10:FF:000357">
    <property type="entry name" value="Fc receptor like 1"/>
    <property type="match status" value="1"/>
</dbReference>
<reference evidence="10" key="1">
    <citation type="submission" date="2019-06" db="EMBL/GenBank/DDBJ databases">
        <authorList>
            <consortium name="Wellcome Sanger Institute Data Sharing"/>
        </authorList>
    </citation>
    <scope>NUCLEOTIDE SEQUENCE [LARGE SCALE GENOMIC DNA]</scope>
</reference>
<dbReference type="PANTHER" id="PTHR10075">
    <property type="entry name" value="BASIGIN RELATED"/>
    <property type="match status" value="1"/>
</dbReference>
<keyword evidence="6" id="KW-0325">Glycoprotein</keyword>
<keyword evidence="3 8" id="KW-0732">Signal</keyword>
<dbReference type="InterPro" id="IPR013783">
    <property type="entry name" value="Ig-like_fold"/>
</dbReference>
<dbReference type="SMART" id="SM00409">
    <property type="entry name" value="IG"/>
    <property type="match status" value="1"/>
</dbReference>
<evidence type="ECO:0000256" key="1">
    <source>
        <dbReference type="ARBA" id="ARBA00004236"/>
    </source>
</evidence>
<keyword evidence="7" id="KW-0393">Immunoglobulin domain</keyword>
<keyword evidence="2" id="KW-1003">Cell membrane</keyword>
<reference evidence="10" key="3">
    <citation type="submission" date="2025-09" db="UniProtKB">
        <authorList>
            <consortium name="Ensembl"/>
        </authorList>
    </citation>
    <scope>IDENTIFICATION</scope>
</reference>
<evidence type="ECO:0000256" key="7">
    <source>
        <dbReference type="ARBA" id="ARBA00023319"/>
    </source>
</evidence>
<dbReference type="SMART" id="SM00408">
    <property type="entry name" value="IGc2"/>
    <property type="match status" value="2"/>
</dbReference>
<evidence type="ECO:0000256" key="3">
    <source>
        <dbReference type="ARBA" id="ARBA00022729"/>
    </source>
</evidence>
<dbReference type="GO" id="GO:0030424">
    <property type="term" value="C:axon"/>
    <property type="evidence" value="ECO:0007669"/>
    <property type="project" value="TreeGrafter"/>
</dbReference>
<proteinExistence type="predicted"/>
<dbReference type="GO" id="GO:0005886">
    <property type="term" value="C:plasma membrane"/>
    <property type="evidence" value="ECO:0007669"/>
    <property type="project" value="UniProtKB-SubCell"/>
</dbReference>
<dbReference type="SUPFAM" id="SSF48726">
    <property type="entry name" value="Immunoglobulin"/>
    <property type="match status" value="2"/>
</dbReference>
<reference evidence="10" key="2">
    <citation type="submission" date="2025-08" db="UniProtKB">
        <authorList>
            <consortium name="Ensembl"/>
        </authorList>
    </citation>
    <scope>IDENTIFICATION</scope>
</reference>
<dbReference type="GO" id="GO:0007411">
    <property type="term" value="P:axon guidance"/>
    <property type="evidence" value="ECO:0007669"/>
    <property type="project" value="TreeGrafter"/>
</dbReference>
<dbReference type="GO" id="GO:0098632">
    <property type="term" value="F:cell-cell adhesion mediator activity"/>
    <property type="evidence" value="ECO:0007669"/>
    <property type="project" value="TreeGrafter"/>
</dbReference>
<feature type="domain" description="Ig-like" evidence="9">
    <location>
        <begin position="113"/>
        <end position="174"/>
    </location>
</feature>
<dbReference type="AlphaFoldDB" id="A0A668ACP9"/>
<dbReference type="Gene3D" id="2.60.40.10">
    <property type="entry name" value="Immunoglobulins"/>
    <property type="match status" value="2"/>
</dbReference>
<keyword evidence="5" id="KW-1015">Disulfide bond</keyword>
<comment type="subcellular location">
    <subcellularLocation>
        <location evidence="1">Cell membrane</location>
    </subcellularLocation>
</comment>
<organism evidence="10 11">
    <name type="scientific">Myripristis murdjan</name>
    <name type="common">pinecone soldierfish</name>
    <dbReference type="NCBI Taxonomy" id="586833"/>
    <lineage>
        <taxon>Eukaryota</taxon>
        <taxon>Metazoa</taxon>
        <taxon>Chordata</taxon>
        <taxon>Craniata</taxon>
        <taxon>Vertebrata</taxon>
        <taxon>Euteleostomi</taxon>
        <taxon>Actinopterygii</taxon>
        <taxon>Neopterygii</taxon>
        <taxon>Teleostei</taxon>
        <taxon>Neoteleostei</taxon>
        <taxon>Acanthomorphata</taxon>
        <taxon>Holocentriformes</taxon>
        <taxon>Holocentridae</taxon>
        <taxon>Myripristis</taxon>
    </lineage>
</organism>
<sequence>MDISPAALILCSLLCSVVAQAPVISVEPRVAGVRQGESVSFRCQVASGAQPVQLEWRKVSNQALPDNAKIGPDGSVLTIANARPGNQGQYRCVASNSAGRSSTTAVLNVRYSPKVKVKPAGPLRVRIGDSVSVECRATGRPNPTLTWKRQGSTLQVICLIARLTPSSPIHHLSA</sequence>
<keyword evidence="11" id="KW-1185">Reference proteome</keyword>
<evidence type="ECO:0000313" key="10">
    <source>
        <dbReference type="Ensembl" id="ENSMMDP00005048968.1"/>
    </source>
</evidence>
<evidence type="ECO:0000256" key="6">
    <source>
        <dbReference type="ARBA" id="ARBA00023180"/>
    </source>
</evidence>
<dbReference type="GO" id="GO:0007156">
    <property type="term" value="P:homophilic cell adhesion via plasma membrane adhesion molecules"/>
    <property type="evidence" value="ECO:0007669"/>
    <property type="project" value="TreeGrafter"/>
</dbReference>
<dbReference type="InterPro" id="IPR007110">
    <property type="entry name" value="Ig-like_dom"/>
</dbReference>
<dbReference type="Pfam" id="PF13927">
    <property type="entry name" value="Ig_3"/>
    <property type="match status" value="2"/>
</dbReference>
<evidence type="ECO:0000256" key="8">
    <source>
        <dbReference type="SAM" id="SignalP"/>
    </source>
</evidence>
<evidence type="ECO:0000256" key="2">
    <source>
        <dbReference type="ARBA" id="ARBA00022475"/>
    </source>
</evidence>
<feature type="domain" description="Ig-like" evidence="9">
    <location>
        <begin position="22"/>
        <end position="108"/>
    </location>
</feature>